<dbReference type="EnsemblProtists" id="HpaT807759">
    <property type="protein sequence ID" value="HpaP807759"/>
    <property type="gene ID" value="HpaG807759"/>
</dbReference>
<reference evidence="2" key="1">
    <citation type="journal article" date="2010" name="Science">
        <title>Signatures of adaptation to obligate biotrophy in the Hyaloperonospora arabidopsidis genome.</title>
        <authorList>
            <person name="Baxter L."/>
            <person name="Tripathy S."/>
            <person name="Ishaque N."/>
            <person name="Boot N."/>
            <person name="Cabral A."/>
            <person name="Kemen E."/>
            <person name="Thines M."/>
            <person name="Ah-Fong A."/>
            <person name="Anderson R."/>
            <person name="Badejoko W."/>
            <person name="Bittner-Eddy P."/>
            <person name="Boore J.L."/>
            <person name="Chibucos M.C."/>
            <person name="Coates M."/>
            <person name="Dehal P."/>
            <person name="Delehaunty K."/>
            <person name="Dong S."/>
            <person name="Downton P."/>
            <person name="Dumas B."/>
            <person name="Fabro G."/>
            <person name="Fronick C."/>
            <person name="Fuerstenberg S.I."/>
            <person name="Fulton L."/>
            <person name="Gaulin E."/>
            <person name="Govers F."/>
            <person name="Hughes L."/>
            <person name="Humphray S."/>
            <person name="Jiang R.H."/>
            <person name="Judelson H."/>
            <person name="Kamoun S."/>
            <person name="Kyung K."/>
            <person name="Meijer H."/>
            <person name="Minx P."/>
            <person name="Morris P."/>
            <person name="Nelson J."/>
            <person name="Phuntumart V."/>
            <person name="Qutob D."/>
            <person name="Rehmany A."/>
            <person name="Rougon-Cardoso A."/>
            <person name="Ryden P."/>
            <person name="Torto-Alalibo T."/>
            <person name="Studholme D."/>
            <person name="Wang Y."/>
            <person name="Win J."/>
            <person name="Wood J."/>
            <person name="Clifton S.W."/>
            <person name="Rogers J."/>
            <person name="Van den Ackerveken G."/>
            <person name="Jones J.D."/>
            <person name="McDowell J.M."/>
            <person name="Beynon J."/>
            <person name="Tyler B.M."/>
        </authorList>
    </citation>
    <scope>NUCLEOTIDE SEQUENCE [LARGE SCALE GENOMIC DNA]</scope>
    <source>
        <strain evidence="2">Emoy2</strain>
    </source>
</reference>
<dbReference type="AlphaFoldDB" id="M4BMX2"/>
<dbReference type="HOGENOM" id="CLU_2125857_0_0_1"/>
<name>M4BMX2_HYAAE</name>
<keyword evidence="2" id="KW-1185">Reference proteome</keyword>
<sequence>MSNNSTCAFLVRAKLSILETRKCGLVTAAVGDKLGRAASSSSCLYEETCGSGRGRCTERSHFSFGKPLRRPAAAGRNASGTRPKVKSFLLCVLSFLHYILLGRCGTPGIGKLVV</sequence>
<evidence type="ECO:0000313" key="2">
    <source>
        <dbReference type="Proteomes" id="UP000011713"/>
    </source>
</evidence>
<proteinExistence type="predicted"/>
<dbReference type="VEuPathDB" id="FungiDB:HpaG807759"/>
<accession>M4BMX2</accession>
<organism evidence="1 2">
    <name type="scientific">Hyaloperonospora arabidopsidis (strain Emoy2)</name>
    <name type="common">Downy mildew agent</name>
    <name type="synonym">Peronospora arabidopsidis</name>
    <dbReference type="NCBI Taxonomy" id="559515"/>
    <lineage>
        <taxon>Eukaryota</taxon>
        <taxon>Sar</taxon>
        <taxon>Stramenopiles</taxon>
        <taxon>Oomycota</taxon>
        <taxon>Peronosporomycetes</taxon>
        <taxon>Peronosporales</taxon>
        <taxon>Peronosporaceae</taxon>
        <taxon>Hyaloperonospora</taxon>
    </lineage>
</organism>
<dbReference type="Proteomes" id="UP000011713">
    <property type="component" value="Unassembled WGS sequence"/>
</dbReference>
<protein>
    <submittedName>
        <fullName evidence="1">Uncharacterized protein</fullName>
    </submittedName>
</protein>
<dbReference type="EMBL" id="JH598440">
    <property type="status" value="NOT_ANNOTATED_CDS"/>
    <property type="molecule type" value="Genomic_DNA"/>
</dbReference>
<dbReference type="InParanoid" id="M4BMX2"/>
<reference evidence="1" key="2">
    <citation type="submission" date="2015-06" db="UniProtKB">
        <authorList>
            <consortium name="EnsemblProtists"/>
        </authorList>
    </citation>
    <scope>IDENTIFICATION</scope>
    <source>
        <strain evidence="1">Emoy2</strain>
    </source>
</reference>
<evidence type="ECO:0000313" key="1">
    <source>
        <dbReference type="EnsemblProtists" id="HpaP807759"/>
    </source>
</evidence>